<evidence type="ECO:0000313" key="2">
    <source>
        <dbReference type="Proteomes" id="UP001165363"/>
    </source>
</evidence>
<dbReference type="Proteomes" id="UP001165363">
    <property type="component" value="Unassembled WGS sequence"/>
</dbReference>
<sequence length="77" mass="7974">MSIWLALPLMAAGAGAPVPTDVTRSPVTASARATVIILSGAKISLSEAPQPEGYKVTAAVITDQDGNRRPAKLVEFQ</sequence>
<comment type="caution">
    <text evidence="1">The sequence shown here is derived from an EMBL/GenBank/DDBJ whole genome shotgun (WGS) entry which is preliminary data.</text>
</comment>
<protein>
    <submittedName>
        <fullName evidence="1">Uncharacterized protein</fullName>
    </submittedName>
</protein>
<dbReference type="EMBL" id="JAMGBD010000001">
    <property type="protein sequence ID" value="MCL6683851.1"/>
    <property type="molecule type" value="Genomic_DNA"/>
</dbReference>
<gene>
    <name evidence="1" type="ORF">LZ536_08050</name>
</gene>
<reference evidence="1" key="1">
    <citation type="submission" date="2022-05" db="EMBL/GenBank/DDBJ databases">
        <authorList>
            <person name="Jo J.-H."/>
            <person name="Im W.-T."/>
        </authorList>
    </citation>
    <scope>NUCLEOTIDE SEQUENCE</scope>
    <source>
        <strain evidence="1">SE158</strain>
    </source>
</reference>
<proteinExistence type="predicted"/>
<organism evidence="1 2">
    <name type="scientific">Sphingomonas alba</name>
    <dbReference type="NCBI Taxonomy" id="2908208"/>
    <lineage>
        <taxon>Bacteria</taxon>
        <taxon>Pseudomonadati</taxon>
        <taxon>Pseudomonadota</taxon>
        <taxon>Alphaproteobacteria</taxon>
        <taxon>Sphingomonadales</taxon>
        <taxon>Sphingomonadaceae</taxon>
        <taxon>Sphingomonas</taxon>
    </lineage>
</organism>
<evidence type="ECO:0000313" key="1">
    <source>
        <dbReference type="EMBL" id="MCL6683851.1"/>
    </source>
</evidence>
<dbReference type="RefSeq" id="WP_249847923.1">
    <property type="nucleotide sequence ID" value="NZ_JAMGBD010000001.1"/>
</dbReference>
<accession>A0ABT0RMH7</accession>
<keyword evidence="2" id="KW-1185">Reference proteome</keyword>
<name>A0ABT0RMH7_9SPHN</name>